<comment type="caution">
    <text evidence="2">The sequence shown here is derived from an EMBL/GenBank/DDBJ whole genome shotgun (WGS) entry which is preliminary data.</text>
</comment>
<organism evidence="2 3">
    <name type="scientific">Necator americanus</name>
    <name type="common">Human hookworm</name>
    <dbReference type="NCBI Taxonomy" id="51031"/>
    <lineage>
        <taxon>Eukaryota</taxon>
        <taxon>Metazoa</taxon>
        <taxon>Ecdysozoa</taxon>
        <taxon>Nematoda</taxon>
        <taxon>Chromadorea</taxon>
        <taxon>Rhabditida</taxon>
        <taxon>Rhabditina</taxon>
        <taxon>Rhabditomorpha</taxon>
        <taxon>Strongyloidea</taxon>
        <taxon>Ancylostomatidae</taxon>
        <taxon>Bunostominae</taxon>
        <taxon>Necator</taxon>
    </lineage>
</organism>
<protein>
    <recommendedName>
        <fullName evidence="1">Peptidase S1 domain-containing protein</fullName>
    </recommendedName>
</protein>
<name>A0ABR1DN30_NECAM</name>
<keyword evidence="3" id="KW-1185">Reference proteome</keyword>
<dbReference type="Proteomes" id="UP001303046">
    <property type="component" value="Unassembled WGS sequence"/>
</dbReference>
<reference evidence="2 3" key="1">
    <citation type="submission" date="2023-08" db="EMBL/GenBank/DDBJ databases">
        <title>A Necator americanus chromosomal reference genome.</title>
        <authorList>
            <person name="Ilik V."/>
            <person name="Petrzelkova K.J."/>
            <person name="Pardy F."/>
            <person name="Fuh T."/>
            <person name="Niatou-Singa F.S."/>
            <person name="Gouil Q."/>
            <person name="Baker L."/>
            <person name="Ritchie M.E."/>
            <person name="Jex A.R."/>
            <person name="Gazzola D."/>
            <person name="Li H."/>
            <person name="Toshio Fujiwara R."/>
            <person name="Zhan B."/>
            <person name="Aroian R.V."/>
            <person name="Pafco B."/>
            <person name="Schwarz E.M."/>
        </authorList>
    </citation>
    <scope>NUCLEOTIDE SEQUENCE [LARGE SCALE GENOMIC DNA]</scope>
    <source>
        <strain evidence="2 3">Aroian</strain>
        <tissue evidence="2">Whole animal</tissue>
    </source>
</reference>
<dbReference type="EMBL" id="JAVFWL010000004">
    <property type="protein sequence ID" value="KAK6751395.1"/>
    <property type="molecule type" value="Genomic_DNA"/>
</dbReference>
<evidence type="ECO:0000259" key="1">
    <source>
        <dbReference type="Pfam" id="PF00089"/>
    </source>
</evidence>
<dbReference type="InterPro" id="IPR009003">
    <property type="entry name" value="Peptidase_S1_PA"/>
</dbReference>
<evidence type="ECO:0000313" key="2">
    <source>
        <dbReference type="EMBL" id="KAK6751395.1"/>
    </source>
</evidence>
<dbReference type="Gene3D" id="2.40.10.10">
    <property type="entry name" value="Trypsin-like serine proteases"/>
    <property type="match status" value="1"/>
</dbReference>
<dbReference type="SUPFAM" id="SSF50494">
    <property type="entry name" value="Trypsin-like serine proteases"/>
    <property type="match status" value="1"/>
</dbReference>
<dbReference type="Pfam" id="PF00089">
    <property type="entry name" value="Trypsin"/>
    <property type="match status" value="1"/>
</dbReference>
<evidence type="ECO:0000313" key="3">
    <source>
        <dbReference type="Proteomes" id="UP001303046"/>
    </source>
</evidence>
<sequence>MNVASTWFYVHVSHSSRRDPLSGTLQKMSSPGRTAVQFKSFIETTNTNTSLCRGDSGSPLFQMNKRKQYVQIGIASSVEQKCTFDTNGAIDSWMCVTTLTGFAR</sequence>
<proteinExistence type="predicted"/>
<dbReference type="InterPro" id="IPR043504">
    <property type="entry name" value="Peptidase_S1_PA_chymotrypsin"/>
</dbReference>
<dbReference type="InterPro" id="IPR001254">
    <property type="entry name" value="Trypsin_dom"/>
</dbReference>
<feature type="domain" description="Peptidase S1" evidence="1">
    <location>
        <begin position="40"/>
        <end position="83"/>
    </location>
</feature>
<accession>A0ABR1DN30</accession>
<gene>
    <name evidence="2" type="primary">Necator_chrIV.g16326</name>
    <name evidence="2" type="ORF">RB195_003030</name>
</gene>